<dbReference type="GeneID" id="113847124"/>
<dbReference type="RefSeq" id="XP_027331812.1">
    <property type="nucleotide sequence ID" value="XM_027476011.1"/>
</dbReference>
<evidence type="ECO:0000313" key="3">
    <source>
        <dbReference type="RefSeq" id="XP_027331812.1"/>
    </source>
</evidence>
<dbReference type="AlphaFoldDB" id="A0A8B8JK64"/>
<keyword evidence="2" id="KW-1185">Reference proteome</keyword>
<dbReference type="Pfam" id="PF15365">
    <property type="entry name" value="PNRC"/>
    <property type="match status" value="1"/>
</dbReference>
<dbReference type="Proteomes" id="UP000694853">
    <property type="component" value="Unplaced"/>
</dbReference>
<name>A0A8B8JK64_ABRPR</name>
<dbReference type="PANTHER" id="PTHR33670:SF15">
    <property type="entry name" value="OS02G0797600 PROTEIN"/>
    <property type="match status" value="1"/>
</dbReference>
<dbReference type="InterPro" id="IPR028322">
    <property type="entry name" value="PNRC-like_rgn"/>
</dbReference>
<protein>
    <submittedName>
        <fullName evidence="3">Uncharacterized protein LOC113847124</fullName>
    </submittedName>
</protein>
<accession>A0A8B8JK64</accession>
<dbReference type="GO" id="GO:0016071">
    <property type="term" value="P:mRNA metabolic process"/>
    <property type="evidence" value="ECO:0007669"/>
    <property type="project" value="UniProtKB-ARBA"/>
</dbReference>
<dbReference type="KEGG" id="aprc:113847124"/>
<gene>
    <name evidence="3" type="primary">LOC113847124</name>
</gene>
<organism evidence="2 3">
    <name type="scientific">Abrus precatorius</name>
    <name type="common">Indian licorice</name>
    <name type="synonym">Glycine abrus</name>
    <dbReference type="NCBI Taxonomy" id="3816"/>
    <lineage>
        <taxon>Eukaryota</taxon>
        <taxon>Viridiplantae</taxon>
        <taxon>Streptophyta</taxon>
        <taxon>Embryophyta</taxon>
        <taxon>Tracheophyta</taxon>
        <taxon>Spermatophyta</taxon>
        <taxon>Magnoliopsida</taxon>
        <taxon>eudicotyledons</taxon>
        <taxon>Gunneridae</taxon>
        <taxon>Pentapetalae</taxon>
        <taxon>rosids</taxon>
        <taxon>fabids</taxon>
        <taxon>Fabales</taxon>
        <taxon>Fabaceae</taxon>
        <taxon>Papilionoideae</taxon>
        <taxon>50 kb inversion clade</taxon>
        <taxon>NPAAA clade</taxon>
        <taxon>indigoferoid/millettioid clade</taxon>
        <taxon>Abreae</taxon>
        <taxon>Abrus</taxon>
    </lineage>
</organism>
<reference evidence="3" key="2">
    <citation type="submission" date="2025-08" db="UniProtKB">
        <authorList>
            <consortium name="RefSeq"/>
        </authorList>
    </citation>
    <scope>IDENTIFICATION</scope>
    <source>
        <tissue evidence="3">Young leaves</tissue>
    </source>
</reference>
<sequence length="195" mass="21338">MGTAVLRSHDCLQGRFLPNDALAIATSHARSRRNSYPNPNFNSSPSHNRHRKRSPIAAFQANYHDRDRRRPADRSAVKSPAAANLVMGQVKILKRGEKLTLENDDQVLAVPSENSNLRVNSEVGLDLLLGSTDRLGPDPLTLQKQIRVSDSKEGIYAGSAFVASPHPSSVPVPGFLGRNGAATSDLRRLLRLDME</sequence>
<evidence type="ECO:0000313" key="2">
    <source>
        <dbReference type="Proteomes" id="UP000694853"/>
    </source>
</evidence>
<proteinExistence type="predicted"/>
<dbReference type="OrthoDB" id="1935097at2759"/>
<evidence type="ECO:0000256" key="1">
    <source>
        <dbReference type="SAM" id="MobiDB-lite"/>
    </source>
</evidence>
<reference evidence="2" key="1">
    <citation type="journal article" date="2019" name="Toxins">
        <title>Detection of Abrin-Like and Prepropulchellin-Like Toxin Genes and Transcripts Using Whole Genome Sequencing and Full-Length Transcript Sequencing of Abrus precatorius.</title>
        <authorList>
            <person name="Hovde B.T."/>
            <person name="Daligault H.E."/>
            <person name="Hanschen E.R."/>
            <person name="Kunde Y.A."/>
            <person name="Johnson M.B."/>
            <person name="Starkenburg S.R."/>
            <person name="Johnson S.L."/>
        </authorList>
    </citation>
    <scope>NUCLEOTIDE SEQUENCE [LARGE SCALE GENOMIC DNA]</scope>
</reference>
<feature type="region of interest" description="Disordered" evidence="1">
    <location>
        <begin position="28"/>
        <end position="55"/>
    </location>
</feature>
<feature type="compositionally biased region" description="Low complexity" evidence="1">
    <location>
        <begin position="34"/>
        <end position="46"/>
    </location>
</feature>
<dbReference type="PANTHER" id="PTHR33670">
    <property type="entry name" value="SPLICING FACTOR, PROLINE- AND GLUTAMINE-RICH-LIKE"/>
    <property type="match status" value="1"/>
</dbReference>